<feature type="non-terminal residue" evidence="1">
    <location>
        <position position="1"/>
    </location>
</feature>
<dbReference type="Proteomes" id="UP000257109">
    <property type="component" value="Unassembled WGS sequence"/>
</dbReference>
<accession>A0A371HW64</accession>
<protein>
    <submittedName>
        <fullName evidence="1">Uncharacterized protein</fullName>
    </submittedName>
</protein>
<organism evidence="1 2">
    <name type="scientific">Mucuna pruriens</name>
    <name type="common">Velvet bean</name>
    <name type="synonym">Dolichos pruriens</name>
    <dbReference type="NCBI Taxonomy" id="157652"/>
    <lineage>
        <taxon>Eukaryota</taxon>
        <taxon>Viridiplantae</taxon>
        <taxon>Streptophyta</taxon>
        <taxon>Embryophyta</taxon>
        <taxon>Tracheophyta</taxon>
        <taxon>Spermatophyta</taxon>
        <taxon>Magnoliopsida</taxon>
        <taxon>eudicotyledons</taxon>
        <taxon>Gunneridae</taxon>
        <taxon>Pentapetalae</taxon>
        <taxon>rosids</taxon>
        <taxon>fabids</taxon>
        <taxon>Fabales</taxon>
        <taxon>Fabaceae</taxon>
        <taxon>Papilionoideae</taxon>
        <taxon>50 kb inversion clade</taxon>
        <taxon>NPAAA clade</taxon>
        <taxon>indigoferoid/millettioid clade</taxon>
        <taxon>Phaseoleae</taxon>
        <taxon>Mucuna</taxon>
    </lineage>
</organism>
<dbReference type="EMBL" id="QJKJ01001562">
    <property type="protein sequence ID" value="RDY07027.1"/>
    <property type="molecule type" value="Genomic_DNA"/>
</dbReference>
<comment type="caution">
    <text evidence="1">The sequence shown here is derived from an EMBL/GenBank/DDBJ whole genome shotgun (WGS) entry which is preliminary data.</text>
</comment>
<reference evidence="1" key="1">
    <citation type="submission" date="2018-05" db="EMBL/GenBank/DDBJ databases">
        <title>Draft genome of Mucuna pruriens seed.</title>
        <authorList>
            <person name="Nnadi N.E."/>
            <person name="Vos R."/>
            <person name="Hasami M.H."/>
            <person name="Devisetty U.K."/>
            <person name="Aguiy J.C."/>
        </authorList>
    </citation>
    <scope>NUCLEOTIDE SEQUENCE [LARGE SCALE GENOMIC DNA]</scope>
    <source>
        <strain evidence="1">JCA_2017</strain>
    </source>
</reference>
<sequence length="81" mass="9297">MLVVAQKVHTQMNFKAPQQKPLWLRFDLDEKGLISHWEIKKKVDQLLGDENSTGSSQKLKEMVLSNIAEGGQSHENFSKFQ</sequence>
<keyword evidence="2" id="KW-1185">Reference proteome</keyword>
<evidence type="ECO:0000313" key="2">
    <source>
        <dbReference type="Proteomes" id="UP000257109"/>
    </source>
</evidence>
<evidence type="ECO:0000313" key="1">
    <source>
        <dbReference type="EMBL" id="RDY07027.1"/>
    </source>
</evidence>
<proteinExistence type="predicted"/>
<dbReference type="AlphaFoldDB" id="A0A371HW64"/>
<name>A0A371HW64_MUCPR</name>
<gene>
    <name evidence="1" type="ORF">CR513_08921</name>
</gene>
<dbReference type="OrthoDB" id="5835829at2759"/>